<dbReference type="Gene3D" id="1.20.1070.10">
    <property type="entry name" value="Rhodopsin 7-helix transmembrane proteins"/>
    <property type="match status" value="1"/>
</dbReference>
<organism evidence="3 4">
    <name type="scientific">Plectus sambesii</name>
    <dbReference type="NCBI Taxonomy" id="2011161"/>
    <lineage>
        <taxon>Eukaryota</taxon>
        <taxon>Metazoa</taxon>
        <taxon>Ecdysozoa</taxon>
        <taxon>Nematoda</taxon>
        <taxon>Chromadorea</taxon>
        <taxon>Plectida</taxon>
        <taxon>Plectina</taxon>
        <taxon>Plectoidea</taxon>
        <taxon>Plectidae</taxon>
        <taxon>Plectus</taxon>
    </lineage>
</organism>
<keyword evidence="2" id="KW-0472">Membrane</keyword>
<dbReference type="WBParaSite" id="PSAMB.scaffold11661size3211.g34313.t1">
    <property type="protein sequence ID" value="PSAMB.scaffold11661size3211.g34313.t1"/>
    <property type="gene ID" value="PSAMB.scaffold11661size3211.g34313"/>
</dbReference>
<protein>
    <submittedName>
        <fullName evidence="4">G-protein coupled receptors family 1 profile domain-containing protein</fullName>
    </submittedName>
</protein>
<dbReference type="SUPFAM" id="SSF81321">
    <property type="entry name" value="Family A G protein-coupled receptor-like"/>
    <property type="match status" value="1"/>
</dbReference>
<feature type="transmembrane region" description="Helical" evidence="2">
    <location>
        <begin position="15"/>
        <end position="38"/>
    </location>
</feature>
<feature type="region of interest" description="Disordered" evidence="1">
    <location>
        <begin position="127"/>
        <end position="164"/>
    </location>
</feature>
<keyword evidence="2" id="KW-1133">Transmembrane helix</keyword>
<feature type="compositionally biased region" description="Low complexity" evidence="1">
    <location>
        <begin position="134"/>
        <end position="145"/>
    </location>
</feature>
<dbReference type="AlphaFoldDB" id="A0A914UPU4"/>
<accession>A0A914UPU4</accession>
<evidence type="ECO:0000256" key="2">
    <source>
        <dbReference type="SAM" id="Phobius"/>
    </source>
</evidence>
<keyword evidence="2" id="KW-0812">Transmembrane</keyword>
<dbReference type="Proteomes" id="UP000887566">
    <property type="component" value="Unplaced"/>
</dbReference>
<name>A0A914UPU4_9BILA</name>
<keyword evidence="3" id="KW-1185">Reference proteome</keyword>
<evidence type="ECO:0000256" key="1">
    <source>
        <dbReference type="SAM" id="MobiDB-lite"/>
    </source>
</evidence>
<sequence length="194" mass="22651">MFFSMPLYETLMTRWHFLVSHLVWLINHICNPFIYIYFNGRMRDTLHLWIQCKRDKGHSTVSRFHAMMSMTAYNTERRSTRELTTMATGTGSRGSRQAKGSLPQLQQFKFQLARGTKRKQQLKLRALQGSLGKNSASATMNNRNNNNDEDYDSDSTLNSPSPDAKEMMVPRYRAFNSRFALMNKPPPHLRKMTY</sequence>
<evidence type="ECO:0000313" key="4">
    <source>
        <dbReference type="WBParaSite" id="PSAMB.scaffold11661size3211.g34313.t1"/>
    </source>
</evidence>
<evidence type="ECO:0000313" key="3">
    <source>
        <dbReference type="Proteomes" id="UP000887566"/>
    </source>
</evidence>
<proteinExistence type="predicted"/>
<reference evidence="4" key="1">
    <citation type="submission" date="2022-11" db="UniProtKB">
        <authorList>
            <consortium name="WormBaseParasite"/>
        </authorList>
    </citation>
    <scope>IDENTIFICATION</scope>
</reference>